<dbReference type="HOGENOM" id="CLU_1895785_0_0_1"/>
<dbReference type="RefSeq" id="XP_006680155.1">
    <property type="nucleotide sequence ID" value="XM_006680092.1"/>
</dbReference>
<name>F4P5M0_BATDJ</name>
<proteinExistence type="predicted"/>
<dbReference type="GeneID" id="18243618"/>
<dbReference type="OrthoDB" id="2129024at2759"/>
<sequence length="146" mass="16547">MTKKEADAMEAKTLLSMKTYLMEKLQASPIDLPTDIYDSTGSQIQEWDGILLSKDILYLLEAKHAMTVEKVEKIAERVNQFPKMIQLSSQKILNAKYSKIVGVACGARFPDGCREEAHRLGLMVVYPSGSHYRVDGKVEFDYTIKR</sequence>
<accession>F4P5M0</accession>
<dbReference type="Proteomes" id="UP000007241">
    <property type="component" value="Unassembled WGS sequence"/>
</dbReference>
<dbReference type="EMBL" id="GL882886">
    <property type="protein sequence ID" value="EGF79441.1"/>
    <property type="molecule type" value="Genomic_DNA"/>
</dbReference>
<dbReference type="AlphaFoldDB" id="F4P5M0"/>
<reference evidence="1 2" key="1">
    <citation type="submission" date="2009-12" db="EMBL/GenBank/DDBJ databases">
        <title>The draft genome of Batrachochytrium dendrobatidis.</title>
        <authorList>
            <consortium name="US DOE Joint Genome Institute (JGI-PGF)"/>
            <person name="Kuo A."/>
            <person name="Salamov A."/>
            <person name="Schmutz J."/>
            <person name="Lucas S."/>
            <person name="Pitluck S."/>
            <person name="Rosenblum E."/>
            <person name="Stajich J."/>
            <person name="Eisen M."/>
            <person name="Grigoriev I.V."/>
        </authorList>
    </citation>
    <scope>NUCLEOTIDE SEQUENCE [LARGE SCALE GENOMIC DNA]</scope>
    <source>
        <strain evidence="2">JAM81 / FGSC 10211</strain>
    </source>
</reference>
<gene>
    <name evidence="1" type="ORF">BATDEDRAFT_89781</name>
</gene>
<protein>
    <submittedName>
        <fullName evidence="1">Uncharacterized protein</fullName>
    </submittedName>
</protein>
<evidence type="ECO:0000313" key="2">
    <source>
        <dbReference type="Proteomes" id="UP000007241"/>
    </source>
</evidence>
<keyword evidence="2" id="KW-1185">Reference proteome</keyword>
<evidence type="ECO:0000313" key="1">
    <source>
        <dbReference type="EMBL" id="EGF79441.1"/>
    </source>
</evidence>
<organism evidence="1 2">
    <name type="scientific">Batrachochytrium dendrobatidis (strain JAM81 / FGSC 10211)</name>
    <name type="common">Frog chytrid fungus</name>
    <dbReference type="NCBI Taxonomy" id="684364"/>
    <lineage>
        <taxon>Eukaryota</taxon>
        <taxon>Fungi</taxon>
        <taxon>Fungi incertae sedis</taxon>
        <taxon>Chytridiomycota</taxon>
        <taxon>Chytridiomycota incertae sedis</taxon>
        <taxon>Chytridiomycetes</taxon>
        <taxon>Rhizophydiales</taxon>
        <taxon>Rhizophydiales incertae sedis</taxon>
        <taxon>Batrachochytrium</taxon>
    </lineage>
</organism>
<dbReference type="InParanoid" id="F4P5M0"/>
<dbReference type="OMA" id="CESKHKM"/>